<dbReference type="PANTHER" id="PTHR24390:SF159">
    <property type="entry name" value="GROWTH FACTOR INDEPENDENT 1 TRANSCRIPTIONAL REPRESSOR"/>
    <property type="match status" value="1"/>
</dbReference>
<evidence type="ECO:0000256" key="4">
    <source>
        <dbReference type="ARBA" id="ARBA00022771"/>
    </source>
</evidence>
<evidence type="ECO:0000256" key="8">
    <source>
        <dbReference type="PROSITE-ProRule" id="PRU00042"/>
    </source>
</evidence>
<keyword evidence="3" id="KW-0677">Repeat</keyword>
<protein>
    <recommendedName>
        <fullName evidence="9">C2H2-type domain-containing protein</fullName>
    </recommendedName>
</protein>
<feature type="domain" description="C2H2-type" evidence="9">
    <location>
        <begin position="119"/>
        <end position="146"/>
    </location>
</feature>
<dbReference type="FunFam" id="3.30.160.60:FF:000100">
    <property type="entry name" value="Zinc finger 45-like"/>
    <property type="match status" value="1"/>
</dbReference>
<dbReference type="PROSITE" id="PS50157">
    <property type="entry name" value="ZINC_FINGER_C2H2_2"/>
    <property type="match status" value="5"/>
</dbReference>
<evidence type="ECO:0000256" key="3">
    <source>
        <dbReference type="ARBA" id="ARBA00022737"/>
    </source>
</evidence>
<evidence type="ECO:0000313" key="11">
    <source>
        <dbReference type="Proteomes" id="UP001367676"/>
    </source>
</evidence>
<dbReference type="Proteomes" id="UP001367676">
    <property type="component" value="Unassembled WGS sequence"/>
</dbReference>
<evidence type="ECO:0000256" key="7">
    <source>
        <dbReference type="ARBA" id="ARBA00023242"/>
    </source>
</evidence>
<feature type="domain" description="C2H2-type" evidence="9">
    <location>
        <begin position="230"/>
        <end position="257"/>
    </location>
</feature>
<dbReference type="EMBL" id="JBBCAQ010000007">
    <property type="protein sequence ID" value="KAK7602802.1"/>
    <property type="molecule type" value="Genomic_DNA"/>
</dbReference>
<gene>
    <name evidence="10" type="ORF">V9T40_006776</name>
</gene>
<keyword evidence="2" id="KW-0479">Metal-binding</keyword>
<dbReference type="FunFam" id="3.30.160.60:FF:000110">
    <property type="entry name" value="Zinc finger protein-like"/>
    <property type="match status" value="1"/>
</dbReference>
<sequence length="297" mass="34555">MYGLLIDEFIIPEEISSVVNEDEEDKEISVSYPSVKLDNCLDCGVAFASAESLEQHHCDLPEVKVSSPKPSSPNALLCLLCNDEFHLKSSLVQHLRSTHHLYPEKGSGDQPLRLADGKFKCPKCEKRFCRKLNAQQHLITHDSQKDFQCNHCSFRCYTKTQLDVHKAKHTKRHRCDLCAKMFSYKFQLETHVQAVHYNMRPFPCDICGKSFKTRYNYGSHMAQHRDVRNFQCPHCPHKCRKSYDLRVHIRTHTGEKPFQCSYCKRCYSQNGDRLKHERICLPKMKKKGYFANINVTP</sequence>
<dbReference type="GO" id="GO:0005634">
    <property type="term" value="C:nucleus"/>
    <property type="evidence" value="ECO:0007669"/>
    <property type="project" value="UniProtKB-SubCell"/>
</dbReference>
<dbReference type="InterPro" id="IPR013087">
    <property type="entry name" value="Znf_C2H2_type"/>
</dbReference>
<dbReference type="SMART" id="SM00355">
    <property type="entry name" value="ZnF_C2H2"/>
    <property type="match status" value="7"/>
</dbReference>
<dbReference type="GO" id="GO:0000978">
    <property type="term" value="F:RNA polymerase II cis-regulatory region sequence-specific DNA binding"/>
    <property type="evidence" value="ECO:0007669"/>
    <property type="project" value="TreeGrafter"/>
</dbReference>
<dbReference type="PROSITE" id="PS00028">
    <property type="entry name" value="ZINC_FINGER_C2H2_1"/>
    <property type="match status" value="5"/>
</dbReference>
<evidence type="ECO:0000259" key="9">
    <source>
        <dbReference type="PROSITE" id="PS50157"/>
    </source>
</evidence>
<evidence type="ECO:0000256" key="1">
    <source>
        <dbReference type="ARBA" id="ARBA00004123"/>
    </source>
</evidence>
<dbReference type="InterPro" id="IPR036236">
    <property type="entry name" value="Znf_C2H2_sf"/>
</dbReference>
<dbReference type="Gene3D" id="3.30.160.60">
    <property type="entry name" value="Classic Zinc Finger"/>
    <property type="match status" value="6"/>
</dbReference>
<dbReference type="Pfam" id="PF00096">
    <property type="entry name" value="zf-C2H2"/>
    <property type="match status" value="3"/>
</dbReference>
<organism evidence="10 11">
    <name type="scientific">Parthenolecanium corni</name>
    <dbReference type="NCBI Taxonomy" id="536013"/>
    <lineage>
        <taxon>Eukaryota</taxon>
        <taxon>Metazoa</taxon>
        <taxon>Ecdysozoa</taxon>
        <taxon>Arthropoda</taxon>
        <taxon>Hexapoda</taxon>
        <taxon>Insecta</taxon>
        <taxon>Pterygota</taxon>
        <taxon>Neoptera</taxon>
        <taxon>Paraneoptera</taxon>
        <taxon>Hemiptera</taxon>
        <taxon>Sternorrhyncha</taxon>
        <taxon>Coccoidea</taxon>
        <taxon>Coccidae</taxon>
        <taxon>Parthenolecanium</taxon>
    </lineage>
</organism>
<dbReference type="GO" id="GO:0006357">
    <property type="term" value="P:regulation of transcription by RNA polymerase II"/>
    <property type="evidence" value="ECO:0007669"/>
    <property type="project" value="TreeGrafter"/>
</dbReference>
<dbReference type="AlphaFoldDB" id="A0AAN9TS07"/>
<evidence type="ECO:0000256" key="6">
    <source>
        <dbReference type="ARBA" id="ARBA00023125"/>
    </source>
</evidence>
<feature type="domain" description="C2H2-type" evidence="9">
    <location>
        <begin position="173"/>
        <end position="201"/>
    </location>
</feature>
<keyword evidence="4 8" id="KW-0863">Zinc-finger</keyword>
<proteinExistence type="predicted"/>
<keyword evidence="11" id="KW-1185">Reference proteome</keyword>
<dbReference type="SUPFAM" id="SSF57667">
    <property type="entry name" value="beta-beta-alpha zinc fingers"/>
    <property type="match status" value="3"/>
</dbReference>
<name>A0AAN9TS07_9HEMI</name>
<dbReference type="Pfam" id="PF13912">
    <property type="entry name" value="zf-C2H2_6"/>
    <property type="match status" value="1"/>
</dbReference>
<reference evidence="10 11" key="1">
    <citation type="submission" date="2024-03" db="EMBL/GenBank/DDBJ databases">
        <title>Adaptation during the transition from Ophiocordyceps entomopathogen to insect associate is accompanied by gene loss and intensified selection.</title>
        <authorList>
            <person name="Ward C.M."/>
            <person name="Onetto C.A."/>
            <person name="Borneman A.R."/>
        </authorList>
    </citation>
    <scope>NUCLEOTIDE SEQUENCE [LARGE SCALE GENOMIC DNA]</scope>
    <source>
        <strain evidence="10">AWRI1</strain>
        <tissue evidence="10">Single Adult Female</tissue>
    </source>
</reference>
<evidence type="ECO:0000256" key="2">
    <source>
        <dbReference type="ARBA" id="ARBA00022723"/>
    </source>
</evidence>
<dbReference type="PANTHER" id="PTHR24390">
    <property type="entry name" value="ZINC FINGER PROTEIN"/>
    <property type="match status" value="1"/>
</dbReference>
<accession>A0AAN9TS07</accession>
<keyword evidence="7" id="KW-0539">Nucleus</keyword>
<dbReference type="GO" id="GO:0008270">
    <property type="term" value="F:zinc ion binding"/>
    <property type="evidence" value="ECO:0007669"/>
    <property type="project" value="UniProtKB-KW"/>
</dbReference>
<keyword evidence="5" id="KW-0862">Zinc</keyword>
<comment type="caution">
    <text evidence="10">The sequence shown here is derived from an EMBL/GenBank/DDBJ whole genome shotgun (WGS) entry which is preliminary data.</text>
</comment>
<feature type="domain" description="C2H2-type" evidence="9">
    <location>
        <begin position="202"/>
        <end position="229"/>
    </location>
</feature>
<evidence type="ECO:0000256" key="5">
    <source>
        <dbReference type="ARBA" id="ARBA00022833"/>
    </source>
</evidence>
<feature type="domain" description="C2H2-type" evidence="9">
    <location>
        <begin position="76"/>
        <end position="99"/>
    </location>
</feature>
<comment type="subcellular location">
    <subcellularLocation>
        <location evidence="1">Nucleus</location>
    </subcellularLocation>
</comment>
<keyword evidence="6" id="KW-0238">DNA-binding</keyword>
<dbReference type="GO" id="GO:0003700">
    <property type="term" value="F:DNA-binding transcription factor activity"/>
    <property type="evidence" value="ECO:0007669"/>
    <property type="project" value="TreeGrafter"/>
</dbReference>
<evidence type="ECO:0000313" key="10">
    <source>
        <dbReference type="EMBL" id="KAK7602802.1"/>
    </source>
</evidence>